<accession>A0A9J5ZE35</accession>
<protein>
    <submittedName>
        <fullName evidence="2">Uncharacterized protein</fullName>
    </submittedName>
</protein>
<reference evidence="2 3" key="1">
    <citation type="submission" date="2020-09" db="EMBL/GenBank/DDBJ databases">
        <title>De no assembly of potato wild relative species, Solanum commersonii.</title>
        <authorList>
            <person name="Cho K."/>
        </authorList>
    </citation>
    <scope>NUCLEOTIDE SEQUENCE [LARGE SCALE GENOMIC DNA]</scope>
    <source>
        <strain evidence="2">LZ3.2</strain>
        <tissue evidence="2">Leaf</tissue>
    </source>
</reference>
<dbReference type="Proteomes" id="UP000824120">
    <property type="component" value="Chromosome 4"/>
</dbReference>
<gene>
    <name evidence="2" type="ORF">H5410_021053</name>
</gene>
<feature type="compositionally biased region" description="Low complexity" evidence="1">
    <location>
        <begin position="10"/>
        <end position="19"/>
    </location>
</feature>
<dbReference type="EMBL" id="JACXVP010000004">
    <property type="protein sequence ID" value="KAG5609772.1"/>
    <property type="molecule type" value="Genomic_DNA"/>
</dbReference>
<proteinExistence type="predicted"/>
<name>A0A9J5ZE35_SOLCO</name>
<evidence type="ECO:0000313" key="2">
    <source>
        <dbReference type="EMBL" id="KAG5609772.1"/>
    </source>
</evidence>
<evidence type="ECO:0000313" key="3">
    <source>
        <dbReference type="Proteomes" id="UP000824120"/>
    </source>
</evidence>
<comment type="caution">
    <text evidence="2">The sequence shown here is derived from an EMBL/GenBank/DDBJ whole genome shotgun (WGS) entry which is preliminary data.</text>
</comment>
<evidence type="ECO:0000256" key="1">
    <source>
        <dbReference type="SAM" id="MobiDB-lite"/>
    </source>
</evidence>
<feature type="region of interest" description="Disordered" evidence="1">
    <location>
        <begin position="1"/>
        <end position="20"/>
    </location>
</feature>
<sequence>MKREGKEAAAPDGRTAAGALDGRTVAAAPYGRTVAAAPQGRIDGGVERRRGEDLRNEKWGRMGENRVCM</sequence>
<keyword evidence="3" id="KW-1185">Reference proteome</keyword>
<organism evidence="2 3">
    <name type="scientific">Solanum commersonii</name>
    <name type="common">Commerson's wild potato</name>
    <name type="synonym">Commerson's nightshade</name>
    <dbReference type="NCBI Taxonomy" id="4109"/>
    <lineage>
        <taxon>Eukaryota</taxon>
        <taxon>Viridiplantae</taxon>
        <taxon>Streptophyta</taxon>
        <taxon>Embryophyta</taxon>
        <taxon>Tracheophyta</taxon>
        <taxon>Spermatophyta</taxon>
        <taxon>Magnoliopsida</taxon>
        <taxon>eudicotyledons</taxon>
        <taxon>Gunneridae</taxon>
        <taxon>Pentapetalae</taxon>
        <taxon>asterids</taxon>
        <taxon>lamiids</taxon>
        <taxon>Solanales</taxon>
        <taxon>Solanaceae</taxon>
        <taxon>Solanoideae</taxon>
        <taxon>Solaneae</taxon>
        <taxon>Solanum</taxon>
    </lineage>
</organism>
<dbReference type="AlphaFoldDB" id="A0A9J5ZE35"/>